<dbReference type="GO" id="GO:0019005">
    <property type="term" value="C:SCF ubiquitin ligase complex"/>
    <property type="evidence" value="ECO:0007669"/>
    <property type="project" value="TreeGrafter"/>
</dbReference>
<dbReference type="InterPro" id="IPR055414">
    <property type="entry name" value="LRR_R13L4/SHOC2-like"/>
</dbReference>
<dbReference type="AlphaFoldDB" id="A0A6P5ZB33"/>
<dbReference type="SUPFAM" id="SSF52047">
    <property type="entry name" value="RNI-like"/>
    <property type="match status" value="2"/>
</dbReference>
<feature type="domain" description="Disease resistance R13L4/SHOC-2-like LRR" evidence="2">
    <location>
        <begin position="301"/>
        <end position="533"/>
    </location>
</feature>
<dbReference type="PROSITE" id="PS51450">
    <property type="entry name" value="LRR"/>
    <property type="match status" value="1"/>
</dbReference>
<dbReference type="InterPro" id="IPR001611">
    <property type="entry name" value="Leu-rich_rpt"/>
</dbReference>
<gene>
    <name evidence="4" type="primary">LOC111299015</name>
</gene>
<dbReference type="Pfam" id="PF13516">
    <property type="entry name" value="LRR_6"/>
    <property type="match status" value="2"/>
</dbReference>
<dbReference type="FunFam" id="3.80.10.10:FF:000399">
    <property type="entry name" value="F-box/LRR-repeat protein 14"/>
    <property type="match status" value="1"/>
</dbReference>
<dbReference type="Gene3D" id="3.80.10.10">
    <property type="entry name" value="Ribonuclease Inhibitor"/>
    <property type="match status" value="4"/>
</dbReference>
<name>A0A6P5ZB33_DURZI</name>
<dbReference type="PANTHER" id="PTHR13318:SF156">
    <property type="entry name" value="F-BOX_LRR-LIKE PROTEIN"/>
    <property type="match status" value="1"/>
</dbReference>
<keyword evidence="3" id="KW-1185">Reference proteome</keyword>
<dbReference type="RefSeq" id="XP_022749596.1">
    <property type="nucleotide sequence ID" value="XM_022893861.1"/>
</dbReference>
<evidence type="ECO:0000256" key="1">
    <source>
        <dbReference type="ARBA" id="ARBA00022737"/>
    </source>
</evidence>
<dbReference type="Pfam" id="PF23598">
    <property type="entry name" value="LRR_14"/>
    <property type="match status" value="1"/>
</dbReference>
<dbReference type="InterPro" id="IPR032675">
    <property type="entry name" value="LRR_dom_sf"/>
</dbReference>
<dbReference type="PANTHER" id="PTHR13318">
    <property type="entry name" value="PARTNER OF PAIRED, ISOFORM B-RELATED"/>
    <property type="match status" value="1"/>
</dbReference>
<dbReference type="GeneID" id="111299015"/>
<dbReference type="FunFam" id="3.80.10.10:FF:000378">
    <property type="entry name" value="Leucine-rich repeat family protein"/>
    <property type="match status" value="1"/>
</dbReference>
<proteinExistence type="predicted"/>
<evidence type="ECO:0000313" key="4">
    <source>
        <dbReference type="RefSeq" id="XP_022749596.1"/>
    </source>
</evidence>
<dbReference type="InterPro" id="IPR006553">
    <property type="entry name" value="Leu-rich_rpt_Cys-con_subtyp"/>
</dbReference>
<dbReference type="GO" id="GO:0031146">
    <property type="term" value="P:SCF-dependent proteasomal ubiquitin-dependent protein catabolic process"/>
    <property type="evidence" value="ECO:0007669"/>
    <property type="project" value="TreeGrafter"/>
</dbReference>
<protein>
    <submittedName>
        <fullName evidence="4">Leucine-rich repeat-containing G-protein coupled receptor 4-like isoform X2</fullName>
    </submittedName>
</protein>
<sequence length="606" mass="65865">MMMISLFYVNQMGGVCSRKRGQQVVEDGMRRGVSGRYGKSGSSKWLVSSFSRPMVVHQPGVAVCPSLMELCINKICEDIDQYSSFAMLPKDISQQIFNKLVLSHLLTDVFLQKFRDCALEDVWLGECPGVQDSWMDIISSQGTSLLSVDLSGSDVTDTGLGLLKECSSLQTLTFNHCENISEIGLKHISLMNLTSLSFKKSDAITAEGMRAFSSLVYLEKLDLERCSGIHGGFVHLKGLSKLESLNIRCCKCITDLDLKAISGNFDNFVRLIEDCCFYTSGFNNLKELQISNSNITDFGLSYLRGLRKLIMLNLEGCNVTAACLDSISALVALAYLNLGRCGLTDDGCDKFSGLKNLKVLSLAFNNITDACLAHLKGLTKLESLNLDSCKIGDEGLANLTGLSLLKSLELSDTEVGSNGLRHLSGLTHLETLNLSFTSVTDSGLKRLSGLTTLKSLNLDCRQITDAGLLALTSLTGLMHLDLFGARISDIGTNYLQCFKNLQSLEICGGGLTDAGVKNIKDLASLTLLNLSQNCNLTNKSLELISGLTGLVSLNVSNSHISNDGLPYLEPLKNLRSLSLESCRVTASEIKKLQSTTLPNLVSFRPE</sequence>
<accession>A0A6P5ZB33</accession>
<organism evidence="3 4">
    <name type="scientific">Durio zibethinus</name>
    <name type="common">Durian</name>
    <dbReference type="NCBI Taxonomy" id="66656"/>
    <lineage>
        <taxon>Eukaryota</taxon>
        <taxon>Viridiplantae</taxon>
        <taxon>Streptophyta</taxon>
        <taxon>Embryophyta</taxon>
        <taxon>Tracheophyta</taxon>
        <taxon>Spermatophyta</taxon>
        <taxon>Magnoliopsida</taxon>
        <taxon>eudicotyledons</taxon>
        <taxon>Gunneridae</taxon>
        <taxon>Pentapetalae</taxon>
        <taxon>rosids</taxon>
        <taxon>malvids</taxon>
        <taxon>Malvales</taxon>
        <taxon>Malvaceae</taxon>
        <taxon>Helicteroideae</taxon>
        <taxon>Durio</taxon>
    </lineage>
</organism>
<reference evidence="4" key="1">
    <citation type="submission" date="2025-08" db="UniProtKB">
        <authorList>
            <consortium name="RefSeq"/>
        </authorList>
    </citation>
    <scope>IDENTIFICATION</scope>
    <source>
        <tissue evidence="4">Fruit stalk</tissue>
    </source>
</reference>
<dbReference type="Proteomes" id="UP000515121">
    <property type="component" value="Unplaced"/>
</dbReference>
<evidence type="ECO:0000259" key="2">
    <source>
        <dbReference type="Pfam" id="PF23598"/>
    </source>
</evidence>
<evidence type="ECO:0000313" key="3">
    <source>
        <dbReference type="Proteomes" id="UP000515121"/>
    </source>
</evidence>
<keyword evidence="1" id="KW-0677">Repeat</keyword>
<dbReference type="SMART" id="SM00367">
    <property type="entry name" value="LRR_CC"/>
    <property type="match status" value="10"/>
</dbReference>